<dbReference type="RefSeq" id="WP_158200874.1">
    <property type="nucleotide sequence ID" value="NZ_CP046973.1"/>
</dbReference>
<dbReference type="Proteomes" id="UP000438345">
    <property type="component" value="Chromosome"/>
</dbReference>
<dbReference type="EMBL" id="CP046973">
    <property type="protein sequence ID" value="QGZ90989.1"/>
    <property type="molecule type" value="Genomic_DNA"/>
</dbReference>
<accession>A0A857D6W4</accession>
<sequence length="79" mass="8967">MDMLELLSLLGFAHHLMGDDRKVKYNYISNRVDKVSIPNRHYYSLNGSRGGLLSLAQGSRIGQVVLQWSLYTQLASEKL</sequence>
<evidence type="ECO:0000313" key="2">
    <source>
        <dbReference type="Proteomes" id="UP000438345"/>
    </source>
</evidence>
<proteinExistence type="predicted"/>
<organism evidence="1 2">
    <name type="scientific">Microcystis aeruginosa FD4</name>
    <dbReference type="NCBI Taxonomy" id="2686288"/>
    <lineage>
        <taxon>Bacteria</taxon>
        <taxon>Bacillati</taxon>
        <taxon>Cyanobacteriota</taxon>
        <taxon>Cyanophyceae</taxon>
        <taxon>Oscillatoriophycideae</taxon>
        <taxon>Chroococcales</taxon>
        <taxon>Microcystaceae</taxon>
        <taxon>Microcystis</taxon>
    </lineage>
</organism>
<evidence type="ECO:0000313" key="1">
    <source>
        <dbReference type="EMBL" id="QGZ90989.1"/>
    </source>
</evidence>
<gene>
    <name evidence="1" type="ORF">GQR42_17215</name>
</gene>
<name>A0A857D6W4_MICAE</name>
<protein>
    <submittedName>
        <fullName evidence="1">Uncharacterized protein</fullName>
    </submittedName>
</protein>
<reference evidence="1 2" key="1">
    <citation type="submission" date="2019-12" db="EMBL/GenBank/DDBJ databases">
        <title>Complete genome sequence of Microcystis aeruginosa strain FD4.</title>
        <authorList>
            <person name="Urakawa H."/>
        </authorList>
    </citation>
    <scope>NUCLEOTIDE SEQUENCE [LARGE SCALE GENOMIC DNA]</scope>
    <source>
        <strain evidence="1 2">FD4</strain>
    </source>
</reference>
<dbReference type="AlphaFoldDB" id="A0A857D6W4"/>